<accession>A0ABY6HM41</accession>
<evidence type="ECO:0000313" key="2">
    <source>
        <dbReference type="EMBL" id="UYP44576.1"/>
    </source>
</evidence>
<dbReference type="InterPro" id="IPR036388">
    <property type="entry name" value="WH-like_DNA-bd_sf"/>
</dbReference>
<name>A0ABY6HM41_9ARCH</name>
<dbReference type="InterPro" id="IPR001845">
    <property type="entry name" value="HTH_ArsR_DNA-bd_dom"/>
</dbReference>
<sequence>MDEPKKKKRSSVLRDLKKFHPESNEVELLEYFSQKRKKFLEDSGKMLIHQAFRDVGGNKDRFNILYHLGKENYSVTELVNIIGKSQPTISRNVKILEKSRLLVAQKDGKYTFYIPNKPVMEEIKQFLKNWIQESHNGKMD</sequence>
<protein>
    <recommendedName>
        <fullName evidence="1">HTH arsR-type domain-containing protein</fullName>
    </recommendedName>
</protein>
<gene>
    <name evidence="2" type="ORF">NEF87_000861</name>
</gene>
<dbReference type="InterPro" id="IPR011991">
    <property type="entry name" value="ArsR-like_HTH"/>
</dbReference>
<dbReference type="EMBL" id="CP104013">
    <property type="protein sequence ID" value="UYP44576.1"/>
    <property type="molecule type" value="Genomic_DNA"/>
</dbReference>
<keyword evidence="3" id="KW-1185">Reference proteome</keyword>
<organism evidence="2 3">
    <name type="scientific">Candidatus Lokiarchaeum ossiferum</name>
    <dbReference type="NCBI Taxonomy" id="2951803"/>
    <lineage>
        <taxon>Archaea</taxon>
        <taxon>Promethearchaeati</taxon>
        <taxon>Promethearchaeota</taxon>
        <taxon>Promethearchaeia</taxon>
        <taxon>Promethearchaeales</taxon>
        <taxon>Promethearchaeaceae</taxon>
        <taxon>Candidatus Lokiarchaeum</taxon>
    </lineage>
</organism>
<dbReference type="Proteomes" id="UP001208689">
    <property type="component" value="Chromosome"/>
</dbReference>
<evidence type="ECO:0000313" key="3">
    <source>
        <dbReference type="Proteomes" id="UP001208689"/>
    </source>
</evidence>
<evidence type="ECO:0000259" key="1">
    <source>
        <dbReference type="PROSITE" id="PS50987"/>
    </source>
</evidence>
<dbReference type="PROSITE" id="PS50987">
    <property type="entry name" value="HTH_ARSR_2"/>
    <property type="match status" value="1"/>
</dbReference>
<proteinExistence type="predicted"/>
<dbReference type="SUPFAM" id="SSF46785">
    <property type="entry name" value="Winged helix' DNA-binding domain"/>
    <property type="match status" value="1"/>
</dbReference>
<dbReference type="Pfam" id="PF01022">
    <property type="entry name" value="HTH_5"/>
    <property type="match status" value="1"/>
</dbReference>
<feature type="domain" description="HTH arsR-type" evidence="1">
    <location>
        <begin position="41"/>
        <end position="138"/>
    </location>
</feature>
<dbReference type="Gene3D" id="1.10.10.10">
    <property type="entry name" value="Winged helix-like DNA-binding domain superfamily/Winged helix DNA-binding domain"/>
    <property type="match status" value="1"/>
</dbReference>
<dbReference type="InterPro" id="IPR036390">
    <property type="entry name" value="WH_DNA-bd_sf"/>
</dbReference>
<dbReference type="CDD" id="cd00090">
    <property type="entry name" value="HTH_ARSR"/>
    <property type="match status" value="1"/>
</dbReference>
<reference evidence="2" key="1">
    <citation type="submission" date="2022-09" db="EMBL/GenBank/DDBJ databases">
        <title>Actin cytoskeleton and complex cell architecture in an #Asgard archaeon.</title>
        <authorList>
            <person name="Ponce Toledo R.I."/>
            <person name="Schleper C."/>
            <person name="Rodrigues Oliveira T."/>
            <person name="Wollweber F."/>
            <person name="Xu J."/>
            <person name="Rittmann S."/>
            <person name="Klingl A."/>
            <person name="Pilhofer M."/>
        </authorList>
    </citation>
    <scope>NUCLEOTIDE SEQUENCE</scope>
    <source>
        <strain evidence="2">B-35</strain>
    </source>
</reference>
<dbReference type="SMART" id="SM00418">
    <property type="entry name" value="HTH_ARSR"/>
    <property type="match status" value="1"/>
</dbReference>